<keyword evidence="3 5" id="KW-0238">DNA-binding</keyword>
<comment type="similarity">
    <text evidence="1">Belongs to the 'phage' integrase family.</text>
</comment>
<dbReference type="Gene3D" id="1.10.150.130">
    <property type="match status" value="1"/>
</dbReference>
<dbReference type="CDD" id="cd01189">
    <property type="entry name" value="INT_ICEBs1_C_like"/>
    <property type="match status" value="1"/>
</dbReference>
<sequence length="379" mass="43342">MAWVEQHGCDWRVRYRLDDGTVYSENGYPSEAAAEERALDVESDQRRKRFADPRLAKTTIDEWIRKWADAHGVTMMTWSTYDSHLRNHILPFWSGTGLGDIERIKVKGWVNKTLRSKLADKSAKDVLVLFSQIIGEAVDEGLIGSNPCRKLRIAFAASPERPHASTDEVDALAGRMDPDDGLLTITAAYTGLRWGELAGLQWIRTYLDSDPRIAVDPEFGAVHEVRGQQLVLGPPKTPASVRDVHLPPFLVNELRAHHERNPDSRFVFPGARGALRRRSNFRQRVWLPALAGNETLGWAPLKEGMHFHDLRHTHETWLIEDGVPHVLRLERLGHKRKEVHDRYSHVTDAMIGRMLEQLQRRWEEDGGWSWIMEGLDEAV</sequence>
<dbReference type="EMBL" id="JAXAVW010000038">
    <property type="protein sequence ID" value="MDX8035732.1"/>
    <property type="molecule type" value="Genomic_DNA"/>
</dbReference>
<feature type="domain" description="Tyr recombinase" evidence="6">
    <location>
        <begin position="159"/>
        <end position="356"/>
    </location>
</feature>
<dbReference type="InterPro" id="IPR002104">
    <property type="entry name" value="Integrase_catalytic"/>
</dbReference>
<accession>A0ABU4TC14</accession>
<dbReference type="Gene3D" id="1.10.443.10">
    <property type="entry name" value="Intergrase catalytic core"/>
    <property type="match status" value="1"/>
</dbReference>
<reference evidence="8 9" key="2">
    <citation type="submission" date="2023-11" db="EMBL/GenBank/DDBJ databases">
        <authorList>
            <person name="Lara A.C."/>
            <person name="Chronakova A."/>
        </authorList>
    </citation>
    <scope>NUCLEOTIDE SEQUENCE [LARGE SCALE GENOMIC DNA]</scope>
    <source>
        <strain evidence="8 9">BCCO 10_0856</strain>
    </source>
</reference>
<keyword evidence="9" id="KW-1185">Reference proteome</keyword>
<keyword evidence="4" id="KW-0233">DNA recombination</keyword>
<dbReference type="InterPro" id="IPR044068">
    <property type="entry name" value="CB"/>
</dbReference>
<evidence type="ECO:0000313" key="8">
    <source>
        <dbReference type="EMBL" id="MDX8035732.1"/>
    </source>
</evidence>
<proteinExistence type="inferred from homology"/>
<reference evidence="8 9" key="1">
    <citation type="submission" date="2023-11" db="EMBL/GenBank/DDBJ databases">
        <title>Lentzea sokolovensis, sp. nov., Lentzea kristufkii, sp. nov., and Lentzea miocenensis, sp. nov., rare actinobacteria from Sokolov Coal Basin, Miocene lacustrine sediment, Czech Republic.</title>
        <authorList>
            <person name="Lara A."/>
            <person name="Kotroba L."/>
            <person name="Nouioui I."/>
            <person name="Neumann-Schaal M."/>
            <person name="Mast Y."/>
            <person name="Chronakova A."/>
        </authorList>
    </citation>
    <scope>NUCLEOTIDE SEQUENCE [LARGE SCALE GENOMIC DNA]</scope>
    <source>
        <strain evidence="8 9">BCCO 10_0856</strain>
    </source>
</reference>
<evidence type="ECO:0000313" key="9">
    <source>
        <dbReference type="Proteomes" id="UP001285521"/>
    </source>
</evidence>
<dbReference type="PROSITE" id="PS51900">
    <property type="entry name" value="CB"/>
    <property type="match status" value="1"/>
</dbReference>
<gene>
    <name evidence="8" type="ORF">SK803_36480</name>
</gene>
<evidence type="ECO:0000256" key="1">
    <source>
        <dbReference type="ARBA" id="ARBA00008857"/>
    </source>
</evidence>
<keyword evidence="2" id="KW-0229">DNA integration</keyword>
<dbReference type="PANTHER" id="PTHR30629">
    <property type="entry name" value="PROPHAGE INTEGRASE"/>
    <property type="match status" value="1"/>
</dbReference>
<dbReference type="Pfam" id="PF00589">
    <property type="entry name" value="Phage_integrase"/>
    <property type="match status" value="1"/>
</dbReference>
<evidence type="ECO:0000256" key="5">
    <source>
        <dbReference type="PROSITE-ProRule" id="PRU01248"/>
    </source>
</evidence>
<dbReference type="PANTHER" id="PTHR30629:SF2">
    <property type="entry name" value="PROPHAGE INTEGRASE INTS-RELATED"/>
    <property type="match status" value="1"/>
</dbReference>
<feature type="domain" description="Core-binding (CB)" evidence="7">
    <location>
        <begin position="58"/>
        <end position="138"/>
    </location>
</feature>
<dbReference type="PROSITE" id="PS51898">
    <property type="entry name" value="TYR_RECOMBINASE"/>
    <property type="match status" value="1"/>
</dbReference>
<evidence type="ECO:0000256" key="3">
    <source>
        <dbReference type="ARBA" id="ARBA00023125"/>
    </source>
</evidence>
<evidence type="ECO:0000259" key="6">
    <source>
        <dbReference type="PROSITE" id="PS51898"/>
    </source>
</evidence>
<organism evidence="8 9">
    <name type="scientific">Lentzea miocenica</name>
    <dbReference type="NCBI Taxonomy" id="3095431"/>
    <lineage>
        <taxon>Bacteria</taxon>
        <taxon>Bacillati</taxon>
        <taxon>Actinomycetota</taxon>
        <taxon>Actinomycetes</taxon>
        <taxon>Pseudonocardiales</taxon>
        <taxon>Pseudonocardiaceae</taxon>
        <taxon>Lentzea</taxon>
    </lineage>
</organism>
<dbReference type="InterPro" id="IPR011010">
    <property type="entry name" value="DNA_brk_join_enz"/>
</dbReference>
<dbReference type="SUPFAM" id="SSF56349">
    <property type="entry name" value="DNA breaking-rejoining enzymes"/>
    <property type="match status" value="1"/>
</dbReference>
<evidence type="ECO:0000256" key="4">
    <source>
        <dbReference type="ARBA" id="ARBA00023172"/>
    </source>
</evidence>
<name>A0ABU4TC14_9PSEU</name>
<dbReference type="InterPro" id="IPR050808">
    <property type="entry name" value="Phage_Integrase"/>
</dbReference>
<comment type="caution">
    <text evidence="8">The sequence shown here is derived from an EMBL/GenBank/DDBJ whole genome shotgun (WGS) entry which is preliminary data.</text>
</comment>
<dbReference type="InterPro" id="IPR010998">
    <property type="entry name" value="Integrase_recombinase_N"/>
</dbReference>
<protein>
    <submittedName>
        <fullName evidence="8">Tyrosine-type recombinase/integrase</fullName>
    </submittedName>
</protein>
<dbReference type="Proteomes" id="UP001285521">
    <property type="component" value="Unassembled WGS sequence"/>
</dbReference>
<evidence type="ECO:0000256" key="2">
    <source>
        <dbReference type="ARBA" id="ARBA00022908"/>
    </source>
</evidence>
<evidence type="ECO:0000259" key="7">
    <source>
        <dbReference type="PROSITE" id="PS51900"/>
    </source>
</evidence>
<dbReference type="RefSeq" id="WP_319970753.1">
    <property type="nucleotide sequence ID" value="NZ_JAXAVW010000038.1"/>
</dbReference>
<dbReference type="InterPro" id="IPR013762">
    <property type="entry name" value="Integrase-like_cat_sf"/>
</dbReference>